<comment type="similarity">
    <text evidence="2">Belongs to the SdhE FAD assembly factor family.</text>
</comment>
<dbReference type="InterPro" id="IPR005631">
    <property type="entry name" value="SDH"/>
</dbReference>
<evidence type="ECO:0000313" key="6">
    <source>
        <dbReference type="EMBL" id="WWR12046.1"/>
    </source>
</evidence>
<evidence type="ECO:0000256" key="1">
    <source>
        <dbReference type="ARBA" id="ARBA00004496"/>
    </source>
</evidence>
<dbReference type="RefSeq" id="WP_338521620.1">
    <property type="nucleotide sequence ID" value="NZ_CP135136.1"/>
</dbReference>
<dbReference type="Gene3D" id="1.10.150.250">
    <property type="entry name" value="Flavinator of succinate dehydrogenase"/>
    <property type="match status" value="1"/>
</dbReference>
<proteinExistence type="inferred from homology"/>
<dbReference type="PANTHER" id="PTHR39585">
    <property type="entry name" value="FAD ASSEMBLY FACTOR SDHE"/>
    <property type="match status" value="1"/>
</dbReference>
<evidence type="ECO:0000256" key="5">
    <source>
        <dbReference type="ARBA" id="ARBA00023186"/>
    </source>
</evidence>
<keyword evidence="4" id="KW-0963">Cytoplasm</keyword>
<dbReference type="SUPFAM" id="SSF109910">
    <property type="entry name" value="YgfY-like"/>
    <property type="match status" value="1"/>
</dbReference>
<accession>A0ABZ2H010</accession>
<reference evidence="6" key="1">
    <citation type="submission" date="2023-09" db="EMBL/GenBank/DDBJ databases">
        <title>Genomes of two closely related lineages of the louse Polyplax serrata with different host specificities.</title>
        <authorList>
            <person name="Martinu J."/>
            <person name="Tarabai H."/>
            <person name="Stefka J."/>
            <person name="Hypsa V."/>
        </authorList>
    </citation>
    <scope>NUCLEOTIDE SEQUENCE [LARGE SCALE GENOMIC DNA]</scope>
    <source>
        <strain evidence="6">HR10_N</strain>
    </source>
</reference>
<organism evidence="6 7">
    <name type="scientific">Candidatus Legionella polyplacis</name>
    <dbReference type="NCBI Taxonomy" id="2005262"/>
    <lineage>
        <taxon>Bacteria</taxon>
        <taxon>Pseudomonadati</taxon>
        <taxon>Pseudomonadota</taxon>
        <taxon>Gammaproteobacteria</taxon>
        <taxon>Legionellales</taxon>
        <taxon>Legionellaceae</taxon>
        <taxon>Legionella</taxon>
    </lineage>
</organism>
<name>A0ABZ2H010_9GAMM</name>
<keyword evidence="7" id="KW-1185">Reference proteome</keyword>
<dbReference type="PANTHER" id="PTHR39585:SF1">
    <property type="entry name" value="FAD ASSEMBLY FACTOR SDHE"/>
    <property type="match status" value="1"/>
</dbReference>
<protein>
    <recommendedName>
        <fullName evidence="3">FAD assembly factor SdhE</fullName>
    </recommendedName>
</protein>
<evidence type="ECO:0000256" key="3">
    <source>
        <dbReference type="ARBA" id="ARBA00019418"/>
    </source>
</evidence>
<keyword evidence="5" id="KW-0143">Chaperone</keyword>
<dbReference type="InterPro" id="IPR050531">
    <property type="entry name" value="SdhE_FAD_assembly_factor"/>
</dbReference>
<dbReference type="InterPro" id="IPR036714">
    <property type="entry name" value="SDH_sf"/>
</dbReference>
<evidence type="ECO:0000256" key="4">
    <source>
        <dbReference type="ARBA" id="ARBA00022490"/>
    </source>
</evidence>
<dbReference type="Pfam" id="PF03937">
    <property type="entry name" value="Sdh5"/>
    <property type="match status" value="1"/>
</dbReference>
<comment type="subcellular location">
    <subcellularLocation>
        <location evidence="1">Cytoplasm</location>
    </subcellularLocation>
</comment>
<gene>
    <name evidence="6" type="ORF">RQL38_00145</name>
</gene>
<dbReference type="EMBL" id="CP135136">
    <property type="protein sequence ID" value="WWR12046.1"/>
    <property type="molecule type" value="Genomic_DNA"/>
</dbReference>
<evidence type="ECO:0000313" key="7">
    <source>
        <dbReference type="Proteomes" id="UP001360424"/>
    </source>
</evidence>
<sequence>MVNYILEKRYRKIKWRCRRGILELDLILRKFINNKIFLLSKKQLFFFEMLINYDDQVLFDWFVGRKFPLDKNIQNIIKTININNFVL</sequence>
<evidence type="ECO:0000256" key="2">
    <source>
        <dbReference type="ARBA" id="ARBA00008571"/>
    </source>
</evidence>
<dbReference type="Proteomes" id="UP001360424">
    <property type="component" value="Chromosome"/>
</dbReference>